<evidence type="ECO:0000256" key="3">
    <source>
        <dbReference type="SAM" id="Coils"/>
    </source>
</evidence>
<evidence type="ECO:0000256" key="1">
    <source>
        <dbReference type="ARBA" id="ARBA00005541"/>
    </source>
</evidence>
<keyword evidence="6" id="KW-1185">Reference proteome</keyword>
<dbReference type="EMBL" id="FOSJ01000017">
    <property type="protein sequence ID" value="SFK24222.1"/>
    <property type="molecule type" value="Genomic_DNA"/>
</dbReference>
<accession>A0A1I3XXJ4</accession>
<comment type="similarity">
    <text evidence="1 2">Belongs to the TelA family.</text>
</comment>
<evidence type="ECO:0000313" key="6">
    <source>
        <dbReference type="Proteomes" id="UP000199589"/>
    </source>
</evidence>
<dbReference type="PANTHER" id="PTHR38432">
    <property type="entry name" value="TELA-LIKE PROTEIN SAOUHSC_01408"/>
    <property type="match status" value="1"/>
</dbReference>
<proteinExistence type="inferred from homology"/>
<dbReference type="PANTHER" id="PTHR38432:SF1">
    <property type="entry name" value="TELA-LIKE PROTEIN SAOUHSC_01408"/>
    <property type="match status" value="1"/>
</dbReference>
<keyword evidence="3" id="KW-0175">Coiled coil</keyword>
<reference evidence="6" key="1">
    <citation type="submission" date="2016-10" db="EMBL/GenBank/DDBJ databases">
        <authorList>
            <person name="Varghese N."/>
            <person name="Submissions S."/>
        </authorList>
    </citation>
    <scope>NUCLEOTIDE SEQUENCE [LARGE SCALE GENOMIC DNA]</scope>
    <source>
        <strain evidence="6">DSM 16108</strain>
    </source>
</reference>
<sequence length="406" mass="46427">MVENDTDKNLDITKVQDKKTSELDDLLANPFGDTIKNPPAPQADTSNTITGDEKDDARKLIDTLSEERQKQARQLANQIAVTDIDAVLNYGSGAQQKLGDFSHSVLNHVQNQETGHIGETLNDLMFKLKDSNPDDLRADDSNIFKKMFKKINRSIYETTAKYQKIGAQIDKIAVKLDKEKDLLLKDNEMLESLYEKNFEYFEALNIYIAAGEVKLEELQTEIIPSAMKTAESSTNQMDVQRVNDLNQFQNRLEKRVYDLKVARQMTIQQAPQIRLIQNTNQALSEKIQTSVNTAIPLWKNQIVVALTLLRQKEAVTAQRQVSETTNDLLTKNSEMLKQSSIETARENERGIIDIETLEKTQTDLVETLEETLSIQQEGRSKRQEAERQLVRMEDRLRDQLLRITDK</sequence>
<dbReference type="PIRSF" id="PIRSF026508">
    <property type="entry name" value="TelA"/>
    <property type="match status" value="1"/>
</dbReference>
<name>A0A1I3XXJ4_9LACT</name>
<gene>
    <name evidence="5" type="ORF">SAMN04488569_101752</name>
</gene>
<feature type="coiled-coil region" evidence="3">
    <location>
        <begin position="375"/>
        <end position="402"/>
    </location>
</feature>
<protein>
    <submittedName>
        <fullName evidence="5">Uncharacterized conserved protein YaaN involved in tellurite resistance</fullName>
    </submittedName>
</protein>
<evidence type="ECO:0000256" key="2">
    <source>
        <dbReference type="PIRNR" id="PIRNR026508"/>
    </source>
</evidence>
<evidence type="ECO:0000313" key="5">
    <source>
        <dbReference type="EMBL" id="SFK24222.1"/>
    </source>
</evidence>
<dbReference type="InterPro" id="IPR008863">
    <property type="entry name" value="Toxic_anion-R_TelA"/>
</dbReference>
<organism evidence="5 6">
    <name type="scientific">Marinilactibacillus piezotolerans</name>
    <dbReference type="NCBI Taxonomy" id="258723"/>
    <lineage>
        <taxon>Bacteria</taxon>
        <taxon>Bacillati</taxon>
        <taxon>Bacillota</taxon>
        <taxon>Bacilli</taxon>
        <taxon>Lactobacillales</taxon>
        <taxon>Carnobacteriaceae</taxon>
        <taxon>Marinilactibacillus</taxon>
    </lineage>
</organism>
<feature type="compositionally biased region" description="Basic and acidic residues" evidence="4">
    <location>
        <begin position="1"/>
        <end position="22"/>
    </location>
</feature>
<dbReference type="Pfam" id="PF05816">
    <property type="entry name" value="TelA"/>
    <property type="match status" value="1"/>
</dbReference>
<evidence type="ECO:0000256" key="4">
    <source>
        <dbReference type="SAM" id="MobiDB-lite"/>
    </source>
</evidence>
<dbReference type="Proteomes" id="UP000199589">
    <property type="component" value="Unassembled WGS sequence"/>
</dbReference>
<dbReference type="OrthoDB" id="9768858at2"/>
<feature type="region of interest" description="Disordered" evidence="4">
    <location>
        <begin position="1"/>
        <end position="54"/>
    </location>
</feature>
<dbReference type="AlphaFoldDB" id="A0A1I3XXJ4"/>
<dbReference type="STRING" id="258723.GCA_900169305_00125"/>